<dbReference type="Pfam" id="PF24286">
    <property type="entry name" value="DUF7474"/>
    <property type="match status" value="1"/>
</dbReference>
<dbReference type="InterPro" id="IPR055897">
    <property type="entry name" value="DUF7474"/>
</dbReference>
<dbReference type="AlphaFoldDB" id="A0A1H8W906"/>
<evidence type="ECO:0000256" key="1">
    <source>
        <dbReference type="SAM" id="MobiDB-lite"/>
    </source>
</evidence>
<evidence type="ECO:0000313" key="2">
    <source>
        <dbReference type="EMBL" id="SEP24111.1"/>
    </source>
</evidence>
<feature type="region of interest" description="Disordered" evidence="1">
    <location>
        <begin position="1"/>
        <end position="25"/>
    </location>
</feature>
<evidence type="ECO:0000313" key="3">
    <source>
        <dbReference type="Proteomes" id="UP000198775"/>
    </source>
</evidence>
<proteinExistence type="predicted"/>
<keyword evidence="3" id="KW-1185">Reference proteome</keyword>
<dbReference type="EMBL" id="FOCX01000052">
    <property type="protein sequence ID" value="SEP24111.1"/>
    <property type="molecule type" value="Genomic_DNA"/>
</dbReference>
<name>A0A1H8W906_9EURY</name>
<reference evidence="3" key="1">
    <citation type="submission" date="2016-10" db="EMBL/GenBank/DDBJ databases">
        <authorList>
            <person name="Varghese N."/>
            <person name="Submissions S."/>
        </authorList>
    </citation>
    <scope>NUCLEOTIDE SEQUENCE [LARGE SCALE GENOMIC DNA]</scope>
    <source>
        <strain evidence="3">IBRC-M 10043</strain>
    </source>
</reference>
<protein>
    <submittedName>
        <fullName evidence="2">Uncharacterized protein</fullName>
    </submittedName>
</protein>
<dbReference type="Proteomes" id="UP000198775">
    <property type="component" value="Unassembled WGS sequence"/>
</dbReference>
<accession>A0A1H8W906</accession>
<organism evidence="2 3">
    <name type="scientific">Halorientalis persicus</name>
    <dbReference type="NCBI Taxonomy" id="1367881"/>
    <lineage>
        <taxon>Archaea</taxon>
        <taxon>Methanobacteriati</taxon>
        <taxon>Methanobacteriota</taxon>
        <taxon>Stenosarchaea group</taxon>
        <taxon>Halobacteria</taxon>
        <taxon>Halobacteriales</taxon>
        <taxon>Haloarculaceae</taxon>
        <taxon>Halorientalis</taxon>
    </lineage>
</organism>
<gene>
    <name evidence="2" type="ORF">SAMN05216388_10523</name>
</gene>
<sequence length="215" mass="23816">MYDRYPCPDCGETNGHEPQCKHSTASRADVEKAYIDIISRLMVSPAPGNELRDTADGEWSDLHDDAFAELLSAGLVEMDGDGVFELVPLDEAHDPVDPQYDPLATIFKHGSVPGAHDNAIFALVAWYEARGLSWHETKERVIDWLHDTGAWERGGFKEGSPEEVLAKKKHVYEGPGNGDGYGWKNKAKEAKRVIDRHIGTGSENARCANRTVRSD</sequence>